<reference evidence="2 3" key="1">
    <citation type="submission" date="2022-05" db="EMBL/GenBank/DDBJ databases">
        <title>Corynebacterium sp. B5-R-101 sp. nov., isolated from human feces.</title>
        <authorList>
            <person name="Shamsuzzaman M."/>
            <person name="Dahal R.H."/>
        </authorList>
    </citation>
    <scope>NUCLEOTIDE SEQUENCE [LARGE SCALE GENOMIC DNA]</scope>
    <source>
        <strain evidence="2 3">B5-R-101</strain>
    </source>
</reference>
<dbReference type="InterPro" id="IPR015943">
    <property type="entry name" value="WD40/YVTN_repeat-like_dom_sf"/>
</dbReference>
<keyword evidence="3" id="KW-1185">Reference proteome</keyword>
<dbReference type="Gene3D" id="2.130.10.10">
    <property type="entry name" value="YVTN repeat-like/Quinoprotein amine dehydrogenase"/>
    <property type="match status" value="1"/>
</dbReference>
<dbReference type="EMBL" id="JAMKFF010000001">
    <property type="protein sequence ID" value="MCL8492999.1"/>
    <property type="molecule type" value="Genomic_DNA"/>
</dbReference>
<name>A0ABT0T7E9_9CORY</name>
<organism evidence="2 3">
    <name type="scientific">Corynebacterium intestinale</name>
    <dbReference type="NCBI Taxonomy" id="2943492"/>
    <lineage>
        <taxon>Bacteria</taxon>
        <taxon>Bacillati</taxon>
        <taxon>Actinomycetota</taxon>
        <taxon>Actinomycetes</taxon>
        <taxon>Mycobacteriales</taxon>
        <taxon>Corynebacteriaceae</taxon>
        <taxon>Corynebacterium</taxon>
    </lineage>
</organism>
<dbReference type="PROSITE" id="PS51257">
    <property type="entry name" value="PROKAR_LIPOPROTEIN"/>
    <property type="match status" value="1"/>
</dbReference>
<evidence type="ECO:0000256" key="1">
    <source>
        <dbReference type="SAM" id="SignalP"/>
    </source>
</evidence>
<feature type="chain" id="PRO_5045523739" description="Prolipoprotein LppL" evidence="1">
    <location>
        <begin position="21"/>
        <end position="345"/>
    </location>
</feature>
<dbReference type="Proteomes" id="UP001203579">
    <property type="component" value="Unassembled WGS sequence"/>
</dbReference>
<evidence type="ECO:0000313" key="3">
    <source>
        <dbReference type="Proteomes" id="UP001203579"/>
    </source>
</evidence>
<protein>
    <recommendedName>
        <fullName evidence="4">Prolipoprotein LppL</fullName>
    </recommendedName>
</protein>
<accession>A0ABT0T7E9</accession>
<evidence type="ECO:0008006" key="4">
    <source>
        <dbReference type="Google" id="ProtNLM"/>
    </source>
</evidence>
<comment type="caution">
    <text evidence="2">The sequence shown here is derived from an EMBL/GenBank/DDBJ whole genome shotgun (WGS) entry which is preliminary data.</text>
</comment>
<feature type="signal peptide" evidence="1">
    <location>
        <begin position="1"/>
        <end position="20"/>
    </location>
</feature>
<dbReference type="SUPFAM" id="SSF63829">
    <property type="entry name" value="Calcium-dependent phosphotriesterase"/>
    <property type="match status" value="1"/>
</dbReference>
<proteinExistence type="predicted"/>
<dbReference type="RefSeq" id="WP_250223868.1">
    <property type="nucleotide sequence ID" value="NZ_JAMFTR010000001.1"/>
</dbReference>
<keyword evidence="1" id="KW-0732">Signal</keyword>
<evidence type="ECO:0000313" key="2">
    <source>
        <dbReference type="EMBL" id="MCL8492999.1"/>
    </source>
</evidence>
<gene>
    <name evidence="2" type="ORF">M5J06_02425</name>
</gene>
<sequence>MKTRRVLLSFALLSSACALAACNPTVGVGGDPDSAVYGKAEPASSPASEKPVGNVVPFDAATDLAAVGDILAVRTEDSLAVGSAADFEGKKSTQVTVDEKCGDLTASEKHFLLACGDSVMLIDPLKPDSPQELAVEEEQPVTVAAEASSGEVFVGSKDSTTIGVYLDGERTTGITVEAGSDQLISVPNPDGADGIVRVLREDSTIQSLDWEKERAGGRLRVGQGVGQIAGGEGAVVVASDTVGKRIAIYTASDVIRLHQYGNTDGTPWGVAWDAGRKLAWATTTDNNLLHAYTIAAGVPENVGTMDTVADARNIAVLGDGTLVAASASGDGLQFISDPQLEKSPR</sequence>